<dbReference type="AlphaFoldDB" id="A0A1G1XPJ5"/>
<comment type="caution">
    <text evidence="1">The sequence shown here is derived from an EMBL/GenBank/DDBJ whole genome shotgun (WGS) entry which is preliminary data.</text>
</comment>
<accession>A0A1G1XPJ5</accession>
<evidence type="ECO:0000313" key="1">
    <source>
        <dbReference type="EMBL" id="OGY42009.1"/>
    </source>
</evidence>
<dbReference type="Proteomes" id="UP000176260">
    <property type="component" value="Unassembled WGS sequence"/>
</dbReference>
<proteinExistence type="predicted"/>
<name>A0A1G1XPJ5_9BACT</name>
<organism evidence="1 2">
    <name type="scientific">Candidatus Buchananbacteria bacterium RBG_13_39_9</name>
    <dbReference type="NCBI Taxonomy" id="1797531"/>
    <lineage>
        <taxon>Bacteria</taxon>
        <taxon>Candidatus Buchananiibacteriota</taxon>
    </lineage>
</organism>
<dbReference type="EMBL" id="MHIA01000019">
    <property type="protein sequence ID" value="OGY42009.1"/>
    <property type="molecule type" value="Genomic_DNA"/>
</dbReference>
<protein>
    <submittedName>
        <fullName evidence="1">Uncharacterized protein</fullName>
    </submittedName>
</protein>
<gene>
    <name evidence="1" type="ORF">A2Y67_02905</name>
</gene>
<reference evidence="1 2" key="1">
    <citation type="journal article" date="2016" name="Nat. Commun.">
        <title>Thousands of microbial genomes shed light on interconnected biogeochemical processes in an aquifer system.</title>
        <authorList>
            <person name="Anantharaman K."/>
            <person name="Brown C.T."/>
            <person name="Hug L.A."/>
            <person name="Sharon I."/>
            <person name="Castelle C.J."/>
            <person name="Probst A.J."/>
            <person name="Thomas B.C."/>
            <person name="Singh A."/>
            <person name="Wilkins M.J."/>
            <person name="Karaoz U."/>
            <person name="Brodie E.L."/>
            <person name="Williams K.H."/>
            <person name="Hubbard S.S."/>
            <person name="Banfield J.F."/>
        </authorList>
    </citation>
    <scope>NUCLEOTIDE SEQUENCE [LARGE SCALE GENOMIC DNA]</scope>
</reference>
<evidence type="ECO:0000313" key="2">
    <source>
        <dbReference type="Proteomes" id="UP000176260"/>
    </source>
</evidence>
<sequence>MSSFSANQELFMVCAPSAVQCGSNVFNFDGELYRVKVVAKTPAEAHKWKSAGEKIASVNWADKEKPLFLGWV</sequence>